<dbReference type="EMBL" id="MFDM01000010">
    <property type="protein sequence ID" value="OGE44012.1"/>
    <property type="molecule type" value="Genomic_DNA"/>
</dbReference>
<dbReference type="Pfam" id="PF19403">
    <property type="entry name" value="SpaA_2"/>
    <property type="match status" value="11"/>
</dbReference>
<feature type="domain" description="SpaA-like prealbumin fold" evidence="3">
    <location>
        <begin position="818"/>
        <end position="901"/>
    </location>
</feature>
<feature type="domain" description="SpaA-like prealbumin fold" evidence="4">
    <location>
        <begin position="1842"/>
        <end position="1941"/>
    </location>
</feature>
<dbReference type="Proteomes" id="UP000178565">
    <property type="component" value="Unassembled WGS sequence"/>
</dbReference>
<keyword evidence="2" id="KW-1133">Transmembrane helix</keyword>
<feature type="domain" description="SpaA-like prealbumin fold" evidence="3">
    <location>
        <begin position="910"/>
        <end position="996"/>
    </location>
</feature>
<feature type="transmembrane region" description="Helical" evidence="2">
    <location>
        <begin position="40"/>
        <end position="61"/>
    </location>
</feature>
<evidence type="ECO:0000313" key="5">
    <source>
        <dbReference type="EMBL" id="OGE44012.1"/>
    </source>
</evidence>
<accession>A0A1F5KSW5</accession>
<reference evidence="5 6" key="1">
    <citation type="journal article" date="2016" name="Nat. Commun.">
        <title>Thousands of microbial genomes shed light on interconnected biogeochemical processes in an aquifer system.</title>
        <authorList>
            <person name="Anantharaman K."/>
            <person name="Brown C.T."/>
            <person name="Hug L.A."/>
            <person name="Sharon I."/>
            <person name="Castelle C.J."/>
            <person name="Probst A.J."/>
            <person name="Thomas B.C."/>
            <person name="Singh A."/>
            <person name="Wilkins M.J."/>
            <person name="Karaoz U."/>
            <person name="Brodie E.L."/>
            <person name="Williams K.H."/>
            <person name="Hubbard S.S."/>
            <person name="Banfield J.F."/>
        </authorList>
    </citation>
    <scope>NUCLEOTIDE SEQUENCE [LARGE SCALE GENOMIC DNA]</scope>
</reference>
<feature type="domain" description="SpaA-like prealbumin fold" evidence="3">
    <location>
        <begin position="1463"/>
        <end position="1555"/>
    </location>
</feature>
<feature type="region of interest" description="Disordered" evidence="1">
    <location>
        <begin position="402"/>
        <end position="424"/>
    </location>
</feature>
<keyword evidence="2" id="KW-0812">Transmembrane</keyword>
<feature type="compositionally biased region" description="Low complexity" evidence="1">
    <location>
        <begin position="63"/>
        <end position="81"/>
    </location>
</feature>
<keyword evidence="2" id="KW-0472">Membrane</keyword>
<feature type="domain" description="SpaA-like prealbumin fold" evidence="3">
    <location>
        <begin position="1647"/>
        <end position="1729"/>
    </location>
</feature>
<dbReference type="InterPro" id="IPR055371">
    <property type="entry name" value="SpaA_PFL_dom_4"/>
</dbReference>
<proteinExistence type="predicted"/>
<feature type="compositionally biased region" description="Polar residues" evidence="1">
    <location>
        <begin position="402"/>
        <end position="411"/>
    </location>
</feature>
<feature type="domain" description="SpaA-like prealbumin fold" evidence="3">
    <location>
        <begin position="1220"/>
        <end position="1277"/>
    </location>
</feature>
<dbReference type="SUPFAM" id="SSF117074">
    <property type="entry name" value="Hypothetical protein PA1324"/>
    <property type="match status" value="2"/>
</dbReference>
<evidence type="ECO:0000256" key="2">
    <source>
        <dbReference type="SAM" id="Phobius"/>
    </source>
</evidence>
<dbReference type="InterPro" id="IPR045826">
    <property type="entry name" value="SpaA_PFL_dom_2"/>
</dbReference>
<feature type="compositionally biased region" description="Polar residues" evidence="1">
    <location>
        <begin position="82"/>
        <end position="102"/>
    </location>
</feature>
<dbReference type="STRING" id="1797785.A3B45_03135"/>
<feature type="domain" description="SpaA-like prealbumin fold" evidence="3">
    <location>
        <begin position="2061"/>
        <end position="2154"/>
    </location>
</feature>
<evidence type="ECO:0000256" key="1">
    <source>
        <dbReference type="SAM" id="MobiDB-lite"/>
    </source>
</evidence>
<name>A0A1F5KSW5_9BACT</name>
<comment type="caution">
    <text evidence="5">The sequence shown here is derived from an EMBL/GenBank/DDBJ whole genome shotgun (WGS) entry which is preliminary data.</text>
</comment>
<sequence length="2474" mass="260230">MSTPQIYYLAKWSKLCYSNFLLLRKNTLVYKQLYNKIYKALSFISGILLVFYSLAPSMLYAQEATPTPSPSEEPAVSSSGELQESPTPTPESTNAPEPSSSVLPEASPTPTPSPVPSSEPSPTDQVEGINTPDETVGQPNAPPEISPSPSLTPQPSPDVEVEQTAQGHLSATILENTDAQSLELDLTTQDVSSSSLITDKADYAPTDTAVITGSDFPKQTELKLVITADNYRFETNVTTDENGSFIYSYQLDGTYRPLYKVEAYDISGTLLATVTFTDSGPKITAKTHQGQKSDNSWTSGNVTTYQEGDTINFRFNAKVENAPASGQLEVRFSENDGTCLFFDNYFVLGATENVSGTTPSVSVVSGPTVSSGEWIVILNISGSTNGEGRINYQLRLSNQAGQCSGSSQHSRLNPAGGDVEQSGQQNVPVPAQQVIELPDITVTKNIDRDGNGSFESTAIAEEYSFTLDGTTTLSTNASGQVIFTNITPNGAHSITETQLDFSQGTYQFISGSGVNCTFVGSTATATVSSGTTATNASCNFNNAQQNGTVIVHKDVQGPNGEVIDDISQNFTVRLDSANPQSLTDNDSYTYNNVAAGLHTITENTPPSGYTLYGISTTPGGSGNTGGLSVSVTAGQTTDVYVTNRQQQTKLTLTKTVINNNGGTKVVSDFVLKIDGNQVTSGVANNVASGSHTASEVNRAGYSASSWGGDCNTDGTITLALGDNKTCTITNDDIQPKLTVTKVVVNDNGGIKVVSDFPLFVDATSVTSGVQNGFNAGTYNISETSQNGYTAAIFGDCAENGSITLSVGDVKSCTINNNDQPAHVIVIKNVTNNDNGTKTPSDFTMHIDGTAVGTGVSFAGASGLGTSTTVNAGSFTVTEDPVAGYSGSLSGDCSGTIANGETKTCTVTNDDQPANLIVIKHVVNDNGGTAAATDFTMYINGTSVGTGVSFPGAESPGINTTVKAGSFTVAEDSVPGYSASTSGDCSGTLANGETKTCTITNNDQAANIIVIKNVTNDNGGSKNPGDFMMHINGTSVGVGVSFAGVTGAGVNTQVNAGSFTVTEDSVPGYSGSSSGDCSGSIANGETKTCTFTNNDQAGHLIVHKVTDPSDTTTQFSITASGTASVTTPTRDISGGSSVDYTVDAGTYSVSEADLAGWDETGNTCSNIVVVNNATEECTITNTKRGHVVIVKDSINNSTQDFTFRNDFGNENPATFVLDDDGPSGSVTPKERDFEVLPGTTYAVSEDEVLGWQQESQTCNQGETVDSIDVAPGETVTCTFVNEEFAKIILVKNTIGGNGTFDFLMSGDGLPAGAQLTTSSNTASQTFSDLDQDNTYSIAEITPDPDEWELTSASCTGTNTPTSITPSPGETVTCTFTNTKEPKLTVTKIVVNDNGGIKEISSFPLFVDGDSVISGVQNTSTIGVHVVSETGDPDYTATIGGDCDAQGNITLAAGDVKECTVTNNDKVPSLTLNKVVVNDNGGTKEASDWSLYASAGNVGIGGTGPTVSSDPTFSAGIYTLSEVGPSGYSPSGWVCEGGSQEGDTITLSLGQSATCTITNDDIAPTLTLIKTVVINDGGTATEADFQAYINDNPTSWNQPQTLSVGDYTASELANVSGYTPSEWTGDCDADGNVSLAEGENKTCYITNDDQSAHLILVKNLPNDNGGIATQDDFGVFIDEQEAFWGDNEVDAGSHTVNESTLAGYTPSGWGQDCNENGNVTLLPGETKTCTITNDDQPGSITGTKWNDLDSDGQRGEEPGLDGWHIQLFENNDGDKGVQIGADEVTNVDGDYSFSQVNAGDYFICEVPQTGWVQTYPVETCHAVTVELEQQLTDYNFGNQMRGTITLVKDAVPNNSQDFTFTSSQLGTFKLDDNGNATLSNTKVFSNLGSNTYTITESAVSGWKLTNLVCTGDDNAIIDLNGRSVTLNLDRPGEDISCKFTNTKYGSIQGRKYNDLNGSGTYQESTEPSLDDWTIHLFNNLWGEVASMETGDDTTPAGNVSTGQYKFVNLLPGVYYVCEDLQIGWTQTDPSSGQIRNNTYCRQRTVNAGQNITGVLFGNQGRGTITVHKNVDVNGDGDLEDEGIDIINSTDWTWDINNEGDFATGDNSQAVAAGDYIVSEDPKDGYHITSVECNEAEFETSESIEINVEAGDNLVCTFTNTRDSGDLRVNKVTDSDGDGQYDTTNPENFLWGTEAEATSYNMGSTQTLISGDYSVYENSVPGYIFTGWFPGDPVDSQYSCTNLPEGDIYTQLPVALTVVRDEPMEITLCNQLLNPILTISKSNDKSGIDVSAGASVVYTLTVTLTGSSLNDVSVVDLPPAGFIYRSGSWTANSSVRGDLKPGTTGEPTYASPGVWNLGDMQSGEVVTLTYIVDIDGSTDPGLYKDLAWASGTNLASTKVLANETSGLFVGTEVNVVKDQGSSTGVEVERIEEGKLLGISTALPATGANTVWLILAALMLSSGAGLIFAGITIRKKYD</sequence>
<protein>
    <submittedName>
        <fullName evidence="5">Uncharacterized protein</fullName>
    </submittedName>
</protein>
<feature type="compositionally biased region" description="Pro residues" evidence="1">
    <location>
        <begin position="140"/>
        <end position="156"/>
    </location>
</feature>
<feature type="compositionally biased region" description="Pro residues" evidence="1">
    <location>
        <begin position="107"/>
        <end position="119"/>
    </location>
</feature>
<feature type="transmembrane region" description="Helical" evidence="2">
    <location>
        <begin position="2447"/>
        <end position="2469"/>
    </location>
</feature>
<feature type="domain" description="SpaA-like prealbumin fold" evidence="3">
    <location>
        <begin position="1561"/>
        <end position="1643"/>
    </location>
</feature>
<dbReference type="Pfam" id="PF24514">
    <property type="entry name" value="SpaA_4"/>
    <property type="match status" value="2"/>
</dbReference>
<feature type="region of interest" description="Disordered" evidence="1">
    <location>
        <begin position="63"/>
        <end position="163"/>
    </location>
</feature>
<evidence type="ECO:0000259" key="4">
    <source>
        <dbReference type="Pfam" id="PF24514"/>
    </source>
</evidence>
<feature type="domain" description="SpaA-like prealbumin fold" evidence="3">
    <location>
        <begin position="647"/>
        <end position="728"/>
    </location>
</feature>
<organism evidence="5 6">
    <name type="scientific">Candidatus Daviesbacteria bacterium RIFCSPLOWO2_01_FULL_39_12</name>
    <dbReference type="NCBI Taxonomy" id="1797785"/>
    <lineage>
        <taxon>Bacteria</taxon>
        <taxon>Candidatus Daviesiibacteriota</taxon>
    </lineage>
</organism>
<dbReference type="Gene3D" id="2.60.40.10">
    <property type="entry name" value="Immunoglobulins"/>
    <property type="match status" value="2"/>
</dbReference>
<evidence type="ECO:0000259" key="3">
    <source>
        <dbReference type="Pfam" id="PF19403"/>
    </source>
</evidence>
<dbReference type="InterPro" id="IPR013783">
    <property type="entry name" value="Ig-like_fold"/>
</dbReference>
<feature type="domain" description="SpaA-like prealbumin fold" evidence="3">
    <location>
        <begin position="1002"/>
        <end position="1084"/>
    </location>
</feature>
<feature type="domain" description="SpaA-like prealbumin fold" evidence="3">
    <location>
        <begin position="735"/>
        <end position="814"/>
    </location>
</feature>
<evidence type="ECO:0000313" key="6">
    <source>
        <dbReference type="Proteomes" id="UP000178565"/>
    </source>
</evidence>
<gene>
    <name evidence="5" type="ORF">A3B45_03135</name>
</gene>
<feature type="domain" description="SpaA-like prealbumin fold" evidence="4">
    <location>
        <begin position="1286"/>
        <end position="1378"/>
    </location>
</feature>
<feature type="domain" description="SpaA-like prealbumin fold" evidence="3">
    <location>
        <begin position="1094"/>
        <end position="1171"/>
    </location>
</feature>
<dbReference type="Gene3D" id="2.40.160.150">
    <property type="match status" value="3"/>
</dbReference>